<comment type="caution">
    <text evidence="7">The sequence shown here is derived from an EMBL/GenBank/DDBJ whole genome shotgun (WGS) entry which is preliminary data.</text>
</comment>
<evidence type="ECO:0000256" key="2">
    <source>
        <dbReference type="ARBA" id="ARBA00006046"/>
    </source>
</evidence>
<dbReference type="NCBIfam" id="TIGR02734">
    <property type="entry name" value="crtI_fam"/>
    <property type="match status" value="1"/>
</dbReference>
<dbReference type="OrthoDB" id="9774675at2"/>
<evidence type="ECO:0000259" key="6">
    <source>
        <dbReference type="Pfam" id="PF01593"/>
    </source>
</evidence>
<dbReference type="SUPFAM" id="SSF51905">
    <property type="entry name" value="FAD/NAD(P)-binding domain"/>
    <property type="match status" value="1"/>
</dbReference>
<dbReference type="PANTHER" id="PTHR43734">
    <property type="entry name" value="PHYTOENE DESATURASE"/>
    <property type="match status" value="1"/>
</dbReference>
<keyword evidence="3 5" id="KW-0125">Carotenoid biosynthesis</keyword>
<dbReference type="GO" id="GO:0016491">
    <property type="term" value="F:oxidoreductase activity"/>
    <property type="evidence" value="ECO:0007669"/>
    <property type="project" value="UniProtKB-KW"/>
</dbReference>
<feature type="domain" description="Amine oxidase" evidence="6">
    <location>
        <begin position="12"/>
        <end position="494"/>
    </location>
</feature>
<comment type="pathway">
    <text evidence="1 5">Carotenoid biosynthesis.</text>
</comment>
<dbReference type="InterPro" id="IPR036188">
    <property type="entry name" value="FAD/NAD-bd_sf"/>
</dbReference>
<dbReference type="InterPro" id="IPR014105">
    <property type="entry name" value="Carotenoid/retinoid_OxRdtase"/>
</dbReference>
<evidence type="ECO:0000256" key="4">
    <source>
        <dbReference type="ARBA" id="ARBA00023002"/>
    </source>
</evidence>
<dbReference type="Proteomes" id="UP000225379">
    <property type="component" value="Unassembled WGS sequence"/>
</dbReference>
<protein>
    <submittedName>
        <fullName evidence="7">Phytoene desaturase</fullName>
    </submittedName>
</protein>
<organism evidence="7 8">
    <name type="scientific">Azospirillum palustre</name>
    <dbReference type="NCBI Taxonomy" id="2044885"/>
    <lineage>
        <taxon>Bacteria</taxon>
        <taxon>Pseudomonadati</taxon>
        <taxon>Pseudomonadota</taxon>
        <taxon>Alphaproteobacteria</taxon>
        <taxon>Rhodospirillales</taxon>
        <taxon>Azospirillaceae</taxon>
        <taxon>Azospirillum</taxon>
    </lineage>
</organism>
<dbReference type="RefSeq" id="WP_098738572.1">
    <property type="nucleotide sequence ID" value="NZ_PDKW01000042.1"/>
</dbReference>
<gene>
    <name evidence="7" type="ORF">CRT60_21650</name>
</gene>
<name>A0A2B8BDR8_9PROT</name>
<keyword evidence="4 5" id="KW-0560">Oxidoreductase</keyword>
<dbReference type="AlphaFoldDB" id="A0A2B8BDR8"/>
<evidence type="ECO:0000256" key="1">
    <source>
        <dbReference type="ARBA" id="ARBA00004829"/>
    </source>
</evidence>
<sequence length="517" mass="56584">MTDRIAVIGGGLGGLAAAVVLAARGHKVTLLEKNAWVGGKAAVLEEGGFRFDMGPTILTVPRVLRRILEEAGCDLDQELDMVRLEPQWRCFFDDGTVLDLSENVGTMAAELDKLAPGRGAGEGYRRFQAMSERLHGISERFFFWKSVEDLGDTLNFRNSFNASTLSDVLALRMGSTVAGTIRSHVPDARAAQMLDHFTQYVGSSPYGSPAVLCAIAHMQTNDGVWYPMGGTRAVPTALERVARRLGVEIRTSTGVRRLQVERGRVVAVETDGGERIPVSAAVSNMDSVRTYQELIGGPPAKRFAKRRSYEPACSGVVFYLGLDRAYDHLLHHDFVFSRDPEEEFDWIYRQGEPAPDPTCYIAAPARTEPGVAPAGGEALYVLVHTPYLRERHDWNRMLPAYRRVVFDKLKRTAGMPDLEDRIRVEHVLTPQDINDRYNVLNGAIYGLASHGRFMGAFKPGNRSRDVEGLYLAGGAAHPGPGMPMVLMSGWIAADSLDQDMRDGVHGDAGAGSARAVA</sequence>
<dbReference type="Pfam" id="PF01593">
    <property type="entry name" value="Amino_oxidase"/>
    <property type="match status" value="1"/>
</dbReference>
<reference evidence="8" key="1">
    <citation type="submission" date="2017-10" db="EMBL/GenBank/DDBJ databases">
        <authorList>
            <person name="Kravchenko I.K."/>
            <person name="Grouzdev D.S."/>
        </authorList>
    </citation>
    <scope>NUCLEOTIDE SEQUENCE [LARGE SCALE GENOMIC DNA]</scope>
    <source>
        <strain evidence="8">B2</strain>
    </source>
</reference>
<accession>A0A2B8BDR8</accession>
<comment type="similarity">
    <text evidence="2 5">Belongs to the carotenoid/retinoid oxidoreductase family.</text>
</comment>
<dbReference type="GO" id="GO:0016117">
    <property type="term" value="P:carotenoid biosynthetic process"/>
    <property type="evidence" value="ECO:0007669"/>
    <property type="project" value="UniProtKB-KW"/>
</dbReference>
<evidence type="ECO:0000313" key="8">
    <source>
        <dbReference type="Proteomes" id="UP000225379"/>
    </source>
</evidence>
<evidence type="ECO:0000256" key="5">
    <source>
        <dbReference type="RuleBase" id="RU362075"/>
    </source>
</evidence>
<dbReference type="EMBL" id="PDKW01000042">
    <property type="protein sequence ID" value="PGH55859.1"/>
    <property type="molecule type" value="Genomic_DNA"/>
</dbReference>
<evidence type="ECO:0000256" key="3">
    <source>
        <dbReference type="ARBA" id="ARBA00022746"/>
    </source>
</evidence>
<evidence type="ECO:0000313" key="7">
    <source>
        <dbReference type="EMBL" id="PGH55859.1"/>
    </source>
</evidence>
<dbReference type="PANTHER" id="PTHR43734:SF7">
    <property type="entry name" value="4,4'-DIAPONEUROSPORENE OXYGENASE"/>
    <property type="match status" value="1"/>
</dbReference>
<dbReference type="InterPro" id="IPR002937">
    <property type="entry name" value="Amino_oxidase"/>
</dbReference>
<proteinExistence type="inferred from homology"/>
<dbReference type="Gene3D" id="3.50.50.60">
    <property type="entry name" value="FAD/NAD(P)-binding domain"/>
    <property type="match status" value="2"/>
</dbReference>
<keyword evidence="8" id="KW-1185">Reference proteome</keyword>